<keyword evidence="3" id="KW-0104">Cadmium</keyword>
<dbReference type="AlphaFoldDB" id="A6NST6"/>
<dbReference type="InterPro" id="IPR027256">
    <property type="entry name" value="P-typ_ATPase_IB"/>
</dbReference>
<reference evidence="12 13" key="1">
    <citation type="submission" date="2007-04" db="EMBL/GenBank/DDBJ databases">
        <authorList>
            <person name="Fulton L."/>
            <person name="Clifton S."/>
            <person name="Fulton B."/>
            <person name="Xu J."/>
            <person name="Minx P."/>
            <person name="Pepin K.H."/>
            <person name="Johnson M."/>
            <person name="Thiruvilangam P."/>
            <person name="Bhonagiri V."/>
            <person name="Nash W.E."/>
            <person name="Mardis E.R."/>
            <person name="Wilson R.K."/>
        </authorList>
    </citation>
    <scope>NUCLEOTIDE SEQUENCE [LARGE SCALE GENOMIC DNA]</scope>
    <source>
        <strain evidence="12 13">ATCC 29799</strain>
    </source>
</reference>
<evidence type="ECO:0000256" key="10">
    <source>
        <dbReference type="RuleBase" id="RU362081"/>
    </source>
</evidence>
<dbReference type="PANTHER" id="PTHR48085">
    <property type="entry name" value="CADMIUM/ZINC-TRANSPORTING ATPASE HMA2-RELATED"/>
    <property type="match status" value="1"/>
</dbReference>
<dbReference type="TCDB" id="3.A.3.32.3">
    <property type="family name" value="the p-type atpase (p-atpase) superfamily"/>
</dbReference>
<dbReference type="STRING" id="411467.BACCAP_01265"/>
<evidence type="ECO:0000256" key="5">
    <source>
        <dbReference type="ARBA" id="ARBA00022967"/>
    </source>
</evidence>
<dbReference type="Pfam" id="PF00122">
    <property type="entry name" value="E1-E2_ATPase"/>
    <property type="match status" value="1"/>
</dbReference>
<dbReference type="InterPro" id="IPR044492">
    <property type="entry name" value="P_typ_ATPase_HD_dom"/>
</dbReference>
<evidence type="ECO:0000256" key="2">
    <source>
        <dbReference type="ARBA" id="ARBA00006024"/>
    </source>
</evidence>
<keyword evidence="13" id="KW-1185">Reference proteome</keyword>
<dbReference type="Proteomes" id="UP000003639">
    <property type="component" value="Unassembled WGS sequence"/>
</dbReference>
<dbReference type="PRINTS" id="PR00120">
    <property type="entry name" value="HATPASE"/>
</dbReference>
<dbReference type="NCBIfam" id="TIGR01525">
    <property type="entry name" value="ATPase-IB_hvy"/>
    <property type="match status" value="1"/>
</dbReference>
<dbReference type="GO" id="GO:0046872">
    <property type="term" value="F:metal ion binding"/>
    <property type="evidence" value="ECO:0007669"/>
    <property type="project" value="UniProtKB-KW"/>
</dbReference>
<evidence type="ECO:0000256" key="3">
    <source>
        <dbReference type="ARBA" id="ARBA00022539"/>
    </source>
</evidence>
<dbReference type="PRINTS" id="PR00119">
    <property type="entry name" value="CATATPASE"/>
</dbReference>
<dbReference type="InterPro" id="IPR036412">
    <property type="entry name" value="HAD-like_sf"/>
</dbReference>
<dbReference type="GO" id="GO:0005886">
    <property type="term" value="C:plasma membrane"/>
    <property type="evidence" value="ECO:0007669"/>
    <property type="project" value="UniProtKB-SubCell"/>
</dbReference>
<dbReference type="PROSITE" id="PS00154">
    <property type="entry name" value="ATPASE_E1_E2"/>
    <property type="match status" value="1"/>
</dbReference>
<accession>A6NST6</accession>
<keyword evidence="4" id="KW-0812">Transmembrane</keyword>
<evidence type="ECO:0000256" key="4">
    <source>
        <dbReference type="ARBA" id="ARBA00022692"/>
    </source>
</evidence>
<evidence type="ECO:0000256" key="7">
    <source>
        <dbReference type="ARBA" id="ARBA00023136"/>
    </source>
</evidence>
<dbReference type="Gene3D" id="3.40.50.1000">
    <property type="entry name" value="HAD superfamily/HAD-like"/>
    <property type="match status" value="1"/>
</dbReference>
<comment type="similarity">
    <text evidence="2 10">Belongs to the cation transport ATPase (P-type) (TC 3.A.3) family. Type IB subfamily.</text>
</comment>
<evidence type="ECO:0000256" key="6">
    <source>
        <dbReference type="ARBA" id="ARBA00022989"/>
    </source>
</evidence>
<sequence>MPLLPIWTAWKPDDSRGEPPVRLPLFVKEEPMNATILHESRGRIRIRLKQNRMTLEQADRLELWLQNKAWARRVTVHERTCCIILQYEGDRQAVLDDIRCFSWEKAEQQISLPAHSTRALNREFEEKLVSKVMMKAACTLFLPSPLRIARIVWHMIPFVRRGLHCLLRRRIKVELLDALSISISACRGDFGTAGAVMFLLELGELLEEWTRKKSVEDLARCMSLNVDRVWLRTSEGEVLIPISQVQPGDAVVVRAGGIIPVDGVLLEGEITVNQASLTGESIPVPKRPGGAVYAGTVVEEGECVLEVKKASGQSRYDQIVHMIEQSEQMKSAAESKAAHLADKLVPYTFAGSLLSFVLTRNVARALSVLMVDFSCALKLAMPLAVLSAMREAGDAHITVKGGKFLEAVAAADTIVFDKTGTLTHACPKVAKIIPFGGKDEREMLRVAACLEEHFPHSMANAVVEEARQQGLTHDEFHSKVEYLVAHGIASTVNGERVLIGSAHFVFEDEHCQIPECDQERFDILPPEYSHLYLAVGGQLAAVICISDPLREEAKDVLATLRALGISNTVMLTGDSHRTAAAIAAQVGVDDFRSEVLPADKADYVAQLRREGHTVLMVGDGINDSPALSEADAGIAISDGAAIAREIADITIAADSLWELVELRRIAMALMARIHSNYRFVIGFNGALIALGMAGIIPPATSATLHNLSTLGVSLRSMSPLPHQKERKQVI</sequence>
<keyword evidence="10" id="KW-0479">Metal-binding</keyword>
<dbReference type="GO" id="GO:0005524">
    <property type="term" value="F:ATP binding"/>
    <property type="evidence" value="ECO:0007669"/>
    <property type="project" value="UniProtKB-UniRule"/>
</dbReference>
<dbReference type="eggNOG" id="COG2217">
    <property type="taxonomic scope" value="Bacteria"/>
</dbReference>
<comment type="subcellular location">
    <subcellularLocation>
        <location evidence="10">Cell membrane</location>
    </subcellularLocation>
    <subcellularLocation>
        <location evidence="1">Membrane</location>
        <topology evidence="1">Multi-pass membrane protein</topology>
    </subcellularLocation>
</comment>
<dbReference type="EC" id="7.2.2.21" evidence="8"/>
<evidence type="ECO:0000313" key="12">
    <source>
        <dbReference type="EMBL" id="EDN00913.1"/>
    </source>
</evidence>
<evidence type="ECO:0000256" key="1">
    <source>
        <dbReference type="ARBA" id="ARBA00004141"/>
    </source>
</evidence>
<dbReference type="InterPro" id="IPR051014">
    <property type="entry name" value="Cation_Transport_ATPase_IB"/>
</dbReference>
<dbReference type="PANTHER" id="PTHR48085:SF5">
    <property type="entry name" value="CADMIUM_ZINC-TRANSPORTING ATPASE HMA4-RELATED"/>
    <property type="match status" value="1"/>
</dbReference>
<keyword evidence="10" id="KW-0547">Nucleotide-binding</keyword>
<proteinExistence type="inferred from homology"/>
<dbReference type="InterPro" id="IPR023299">
    <property type="entry name" value="ATPase_P-typ_cyto_dom_N"/>
</dbReference>
<keyword evidence="12" id="KW-0378">Hydrolase</keyword>
<dbReference type="SUPFAM" id="SSF81653">
    <property type="entry name" value="Calcium ATPase, transduction domain A"/>
    <property type="match status" value="1"/>
</dbReference>
<feature type="domain" description="P-type ATPase A" evidence="11">
    <location>
        <begin position="225"/>
        <end position="324"/>
    </location>
</feature>
<dbReference type="InterPro" id="IPR008250">
    <property type="entry name" value="ATPase_P-typ_transduc_dom_A_sf"/>
</dbReference>
<dbReference type="NCBIfam" id="TIGR01494">
    <property type="entry name" value="ATPase_P-type"/>
    <property type="match status" value="1"/>
</dbReference>
<evidence type="ECO:0000256" key="8">
    <source>
        <dbReference type="ARBA" id="ARBA00039103"/>
    </source>
</evidence>
<dbReference type="Pfam" id="PF00702">
    <property type="entry name" value="Hydrolase"/>
    <property type="match status" value="1"/>
</dbReference>
<dbReference type="InterPro" id="IPR023214">
    <property type="entry name" value="HAD_sf"/>
</dbReference>
<comment type="catalytic activity">
    <reaction evidence="9">
        <text>Cd(2+)(in) + ATP + H2O = Cd(2+)(out) + ADP + phosphate + H(+)</text>
        <dbReference type="Rhea" id="RHEA:12132"/>
        <dbReference type="ChEBI" id="CHEBI:15377"/>
        <dbReference type="ChEBI" id="CHEBI:15378"/>
        <dbReference type="ChEBI" id="CHEBI:30616"/>
        <dbReference type="ChEBI" id="CHEBI:43474"/>
        <dbReference type="ChEBI" id="CHEBI:48775"/>
        <dbReference type="ChEBI" id="CHEBI:456216"/>
        <dbReference type="EC" id="7.2.2.21"/>
    </reaction>
</comment>
<dbReference type="SFLD" id="SFLDS00003">
    <property type="entry name" value="Haloacid_Dehalogenase"/>
    <property type="match status" value="1"/>
</dbReference>
<evidence type="ECO:0000259" key="11">
    <source>
        <dbReference type="Pfam" id="PF00122"/>
    </source>
</evidence>
<dbReference type="GO" id="GO:0008551">
    <property type="term" value="F:P-type cadmium transporter activity"/>
    <property type="evidence" value="ECO:0007669"/>
    <property type="project" value="UniProtKB-EC"/>
</dbReference>
<reference evidence="12 13" key="2">
    <citation type="submission" date="2007-06" db="EMBL/GenBank/DDBJ databases">
        <title>Draft genome sequence of Pseudoflavonifractor capillosus ATCC 29799.</title>
        <authorList>
            <person name="Sudarsanam P."/>
            <person name="Ley R."/>
            <person name="Guruge J."/>
            <person name="Turnbaugh P.J."/>
            <person name="Mahowald M."/>
            <person name="Liep D."/>
            <person name="Gordon J."/>
        </authorList>
    </citation>
    <scope>NUCLEOTIDE SEQUENCE [LARGE SCALE GENOMIC DNA]</scope>
    <source>
        <strain evidence="12 13">ATCC 29799</strain>
    </source>
</reference>
<dbReference type="SUPFAM" id="SSF56784">
    <property type="entry name" value="HAD-like"/>
    <property type="match status" value="1"/>
</dbReference>
<dbReference type="CDD" id="cd07550">
    <property type="entry name" value="P-type_ATPase_HM"/>
    <property type="match status" value="1"/>
</dbReference>
<protein>
    <recommendedName>
        <fullName evidence="8">Cd(2+)-exporting ATPase</fullName>
        <ecNumber evidence="8">7.2.2.21</ecNumber>
    </recommendedName>
</protein>
<dbReference type="InterPro" id="IPR059000">
    <property type="entry name" value="ATPase_P-type_domA"/>
</dbReference>
<dbReference type="EMBL" id="AAXG02000009">
    <property type="protein sequence ID" value="EDN00913.1"/>
    <property type="molecule type" value="Genomic_DNA"/>
</dbReference>
<name>A6NST6_9FIRM</name>
<comment type="caution">
    <text evidence="12">The sequence shown here is derived from an EMBL/GenBank/DDBJ whole genome shotgun (WGS) entry which is preliminary data.</text>
</comment>
<evidence type="ECO:0000313" key="13">
    <source>
        <dbReference type="Proteomes" id="UP000003639"/>
    </source>
</evidence>
<dbReference type="InterPro" id="IPR001757">
    <property type="entry name" value="P_typ_ATPase"/>
</dbReference>
<keyword evidence="10" id="KW-0067">ATP-binding</keyword>
<keyword evidence="10" id="KW-1003">Cell membrane</keyword>
<organism evidence="12 13">
    <name type="scientific">Pseudoflavonifractor capillosus ATCC 29799</name>
    <dbReference type="NCBI Taxonomy" id="411467"/>
    <lineage>
        <taxon>Bacteria</taxon>
        <taxon>Bacillati</taxon>
        <taxon>Bacillota</taxon>
        <taxon>Clostridia</taxon>
        <taxon>Eubacteriales</taxon>
        <taxon>Oscillospiraceae</taxon>
        <taxon>Pseudoflavonifractor</taxon>
    </lineage>
</organism>
<evidence type="ECO:0000256" key="9">
    <source>
        <dbReference type="ARBA" id="ARBA00049338"/>
    </source>
</evidence>
<gene>
    <name evidence="12" type="ORF">BACCAP_01265</name>
</gene>
<dbReference type="Gene3D" id="2.70.150.10">
    <property type="entry name" value="Calcium-transporting ATPase, cytoplasmic transduction domain A"/>
    <property type="match status" value="1"/>
</dbReference>
<dbReference type="SFLD" id="SFLDG00002">
    <property type="entry name" value="C1.7:_P-type_atpase_like"/>
    <property type="match status" value="1"/>
</dbReference>
<dbReference type="InterPro" id="IPR018303">
    <property type="entry name" value="ATPase_P-typ_P_site"/>
</dbReference>
<dbReference type="Gene3D" id="3.40.1110.10">
    <property type="entry name" value="Calcium-transporting ATPase, cytoplasmic domain N"/>
    <property type="match status" value="1"/>
</dbReference>
<keyword evidence="7" id="KW-0472">Membrane</keyword>
<keyword evidence="6" id="KW-1133">Transmembrane helix</keyword>
<dbReference type="GO" id="GO:0016887">
    <property type="term" value="F:ATP hydrolysis activity"/>
    <property type="evidence" value="ECO:0007669"/>
    <property type="project" value="InterPro"/>
</dbReference>
<keyword evidence="5" id="KW-1278">Translocase</keyword>
<dbReference type="SFLD" id="SFLDF00027">
    <property type="entry name" value="p-type_atpase"/>
    <property type="match status" value="1"/>
</dbReference>